<comment type="caution">
    <text evidence="2">The sequence shown here is derived from an EMBL/GenBank/DDBJ whole genome shotgun (WGS) entry which is preliminary data.</text>
</comment>
<evidence type="ECO:0000313" key="2">
    <source>
        <dbReference type="EMBL" id="MED6142448.1"/>
    </source>
</evidence>
<proteinExistence type="predicted"/>
<feature type="non-terminal residue" evidence="2">
    <location>
        <position position="82"/>
    </location>
</feature>
<evidence type="ECO:0000313" key="3">
    <source>
        <dbReference type="Proteomes" id="UP001341840"/>
    </source>
</evidence>
<feature type="non-terminal residue" evidence="2">
    <location>
        <position position="1"/>
    </location>
</feature>
<protein>
    <submittedName>
        <fullName evidence="2">Uncharacterized protein</fullName>
    </submittedName>
</protein>
<evidence type="ECO:0000256" key="1">
    <source>
        <dbReference type="SAM" id="MobiDB-lite"/>
    </source>
</evidence>
<accession>A0ABU6T3B8</accession>
<organism evidence="2 3">
    <name type="scientific">Stylosanthes scabra</name>
    <dbReference type="NCBI Taxonomy" id="79078"/>
    <lineage>
        <taxon>Eukaryota</taxon>
        <taxon>Viridiplantae</taxon>
        <taxon>Streptophyta</taxon>
        <taxon>Embryophyta</taxon>
        <taxon>Tracheophyta</taxon>
        <taxon>Spermatophyta</taxon>
        <taxon>Magnoliopsida</taxon>
        <taxon>eudicotyledons</taxon>
        <taxon>Gunneridae</taxon>
        <taxon>Pentapetalae</taxon>
        <taxon>rosids</taxon>
        <taxon>fabids</taxon>
        <taxon>Fabales</taxon>
        <taxon>Fabaceae</taxon>
        <taxon>Papilionoideae</taxon>
        <taxon>50 kb inversion clade</taxon>
        <taxon>dalbergioids sensu lato</taxon>
        <taxon>Dalbergieae</taxon>
        <taxon>Pterocarpus clade</taxon>
        <taxon>Stylosanthes</taxon>
    </lineage>
</organism>
<keyword evidence="3" id="KW-1185">Reference proteome</keyword>
<reference evidence="2 3" key="1">
    <citation type="journal article" date="2023" name="Plants (Basel)">
        <title>Bridging the Gap: Combining Genomics and Transcriptomics Approaches to Understand Stylosanthes scabra, an Orphan Legume from the Brazilian Caatinga.</title>
        <authorList>
            <person name="Ferreira-Neto J.R.C."/>
            <person name="da Silva M.D."/>
            <person name="Binneck E."/>
            <person name="de Melo N.F."/>
            <person name="da Silva R.H."/>
            <person name="de Melo A.L.T.M."/>
            <person name="Pandolfi V."/>
            <person name="Bustamante F.O."/>
            <person name="Brasileiro-Vidal A.C."/>
            <person name="Benko-Iseppon A.M."/>
        </authorList>
    </citation>
    <scope>NUCLEOTIDE SEQUENCE [LARGE SCALE GENOMIC DNA]</scope>
    <source>
        <tissue evidence="2">Leaves</tissue>
    </source>
</reference>
<feature type="region of interest" description="Disordered" evidence="1">
    <location>
        <begin position="25"/>
        <end position="82"/>
    </location>
</feature>
<gene>
    <name evidence="2" type="ORF">PIB30_113795</name>
</gene>
<sequence>AVRGRAACPILPGTVLLSQSAIPWTQRTSPVSDAVTGAPGGSTRGRRGSTGATAPSHYTGRQTASVRHRRSQASPRRRPSEL</sequence>
<dbReference type="Proteomes" id="UP001341840">
    <property type="component" value="Unassembled WGS sequence"/>
</dbReference>
<dbReference type="EMBL" id="JASCZI010070047">
    <property type="protein sequence ID" value="MED6142448.1"/>
    <property type="molecule type" value="Genomic_DNA"/>
</dbReference>
<feature type="compositionally biased region" description="Basic residues" evidence="1">
    <location>
        <begin position="66"/>
        <end position="82"/>
    </location>
</feature>
<name>A0ABU6T3B8_9FABA</name>